<protein>
    <submittedName>
        <fullName evidence="1">Uncharacterized protein</fullName>
    </submittedName>
</protein>
<sequence length="68" mass="8048">MIQTIKFCGCFYLVNKKFLLILVLPAIRSFRLIDVSKMFLLFVLQRKIEINTKINKTLFKCLSSQTFK</sequence>
<comment type="caution">
    <text evidence="1">The sequence shown here is derived from an EMBL/GenBank/DDBJ whole genome shotgun (WGS) entry which is preliminary data.</text>
</comment>
<dbReference type="EMBL" id="REGN01003554">
    <property type="protein sequence ID" value="RNA21976.1"/>
    <property type="molecule type" value="Genomic_DNA"/>
</dbReference>
<dbReference type="AlphaFoldDB" id="A0A3M7REK1"/>
<reference evidence="1 2" key="1">
    <citation type="journal article" date="2018" name="Sci. Rep.">
        <title>Genomic signatures of local adaptation to the degree of environmental predictability in rotifers.</title>
        <authorList>
            <person name="Franch-Gras L."/>
            <person name="Hahn C."/>
            <person name="Garcia-Roger E.M."/>
            <person name="Carmona M.J."/>
            <person name="Serra M."/>
            <person name="Gomez A."/>
        </authorList>
    </citation>
    <scope>NUCLEOTIDE SEQUENCE [LARGE SCALE GENOMIC DNA]</scope>
    <source>
        <strain evidence="1">HYR1</strain>
    </source>
</reference>
<accession>A0A3M7REK1</accession>
<keyword evidence="2" id="KW-1185">Reference proteome</keyword>
<gene>
    <name evidence="1" type="ORF">BpHYR1_037166</name>
</gene>
<name>A0A3M7REK1_BRAPC</name>
<evidence type="ECO:0000313" key="1">
    <source>
        <dbReference type="EMBL" id="RNA21976.1"/>
    </source>
</evidence>
<evidence type="ECO:0000313" key="2">
    <source>
        <dbReference type="Proteomes" id="UP000276133"/>
    </source>
</evidence>
<proteinExistence type="predicted"/>
<dbReference type="Proteomes" id="UP000276133">
    <property type="component" value="Unassembled WGS sequence"/>
</dbReference>
<organism evidence="1 2">
    <name type="scientific">Brachionus plicatilis</name>
    <name type="common">Marine rotifer</name>
    <name type="synonym">Brachionus muelleri</name>
    <dbReference type="NCBI Taxonomy" id="10195"/>
    <lineage>
        <taxon>Eukaryota</taxon>
        <taxon>Metazoa</taxon>
        <taxon>Spiralia</taxon>
        <taxon>Gnathifera</taxon>
        <taxon>Rotifera</taxon>
        <taxon>Eurotatoria</taxon>
        <taxon>Monogononta</taxon>
        <taxon>Pseudotrocha</taxon>
        <taxon>Ploima</taxon>
        <taxon>Brachionidae</taxon>
        <taxon>Brachionus</taxon>
    </lineage>
</organism>